<dbReference type="HOGENOM" id="CLU_061463_3_2_0"/>
<dbReference type="PANTHER" id="PTHR21349:SF0">
    <property type="entry name" value="LARGE RIBOSOMAL SUBUNIT PROTEIN BL21M"/>
    <property type="match status" value="1"/>
</dbReference>
<evidence type="ECO:0000256" key="3">
    <source>
        <dbReference type="ARBA" id="ARBA00022884"/>
    </source>
</evidence>
<keyword evidence="4 6" id="KW-0689">Ribosomal protein</keyword>
<protein>
    <recommendedName>
        <fullName evidence="6">Large ribosomal subunit protein bL21</fullName>
    </recommendedName>
</protein>
<sequence>MFAIVKTGGKQYTVKIGDVLKVEKLDVDAGSTVEIKDVLAVATEQDLVLGNPVVENAKVEVEVLEHGRDKKILVFKKKRRKDYKKRYGHRQYFTKIKVKDIKVG</sequence>
<keyword evidence="3 6" id="KW-0694">RNA-binding</keyword>
<evidence type="ECO:0000256" key="4">
    <source>
        <dbReference type="ARBA" id="ARBA00022980"/>
    </source>
</evidence>
<keyword evidence="5 6" id="KW-0687">Ribonucleoprotein</keyword>
<keyword evidence="9" id="KW-1185">Reference proteome</keyword>
<dbReference type="OrthoDB" id="9813334at2"/>
<comment type="similarity">
    <text evidence="1 6 7">Belongs to the bacterial ribosomal protein bL21 family.</text>
</comment>
<evidence type="ECO:0000256" key="1">
    <source>
        <dbReference type="ARBA" id="ARBA00008563"/>
    </source>
</evidence>
<accession>D3PB00</accession>
<dbReference type="InterPro" id="IPR001787">
    <property type="entry name" value="Ribosomal_bL21"/>
</dbReference>
<evidence type="ECO:0000256" key="5">
    <source>
        <dbReference type="ARBA" id="ARBA00023274"/>
    </source>
</evidence>
<dbReference type="eggNOG" id="COG0261">
    <property type="taxonomic scope" value="Bacteria"/>
</dbReference>
<dbReference type="NCBIfam" id="TIGR00061">
    <property type="entry name" value="L21"/>
    <property type="match status" value="1"/>
</dbReference>
<evidence type="ECO:0000256" key="6">
    <source>
        <dbReference type="HAMAP-Rule" id="MF_01363"/>
    </source>
</evidence>
<comment type="subunit">
    <text evidence="6">Part of the 50S ribosomal subunit. Contacts protein L20.</text>
</comment>
<dbReference type="STRING" id="639282.DEFDS_0265"/>
<dbReference type="GO" id="GO:0006412">
    <property type="term" value="P:translation"/>
    <property type="evidence" value="ECO:0007669"/>
    <property type="project" value="UniProtKB-UniRule"/>
</dbReference>
<dbReference type="GO" id="GO:0005737">
    <property type="term" value="C:cytoplasm"/>
    <property type="evidence" value="ECO:0007669"/>
    <property type="project" value="UniProtKB-ARBA"/>
</dbReference>
<dbReference type="Proteomes" id="UP000001520">
    <property type="component" value="Chromosome"/>
</dbReference>
<dbReference type="EMBL" id="AP011529">
    <property type="protein sequence ID" value="BAI79773.1"/>
    <property type="molecule type" value="Genomic_DNA"/>
</dbReference>
<dbReference type="GO" id="GO:0019843">
    <property type="term" value="F:rRNA binding"/>
    <property type="evidence" value="ECO:0007669"/>
    <property type="project" value="UniProtKB-UniRule"/>
</dbReference>
<dbReference type="SUPFAM" id="SSF141091">
    <property type="entry name" value="L21p-like"/>
    <property type="match status" value="1"/>
</dbReference>
<dbReference type="Pfam" id="PF00829">
    <property type="entry name" value="Ribosomal_L21p"/>
    <property type="match status" value="1"/>
</dbReference>
<dbReference type="InterPro" id="IPR028909">
    <property type="entry name" value="bL21-like"/>
</dbReference>
<evidence type="ECO:0000256" key="7">
    <source>
        <dbReference type="RuleBase" id="RU000562"/>
    </source>
</evidence>
<dbReference type="PROSITE" id="PS01169">
    <property type="entry name" value="RIBOSOMAL_L21"/>
    <property type="match status" value="1"/>
</dbReference>
<dbReference type="GO" id="GO:0003735">
    <property type="term" value="F:structural constituent of ribosome"/>
    <property type="evidence" value="ECO:0007669"/>
    <property type="project" value="InterPro"/>
</dbReference>
<dbReference type="PANTHER" id="PTHR21349">
    <property type="entry name" value="50S RIBOSOMAL PROTEIN L21"/>
    <property type="match status" value="1"/>
</dbReference>
<reference evidence="8 9" key="1">
    <citation type="journal article" date="2010" name="DNA Res.">
        <title>Bacterial lifestyle in a deep-sea hydrothermal vent chimney revealed by the genome sequence of the thermophilic bacterium Deferribacter desulfuricans SSM1.</title>
        <authorList>
            <person name="Takaki Y."/>
            <person name="Shimamura S."/>
            <person name="Nakagawa S."/>
            <person name="Fukuhara Y."/>
            <person name="Horikawa H."/>
            <person name="Ankai A."/>
            <person name="Harada T."/>
            <person name="Hosoyama A."/>
            <person name="Oguchi A."/>
            <person name="Fukui S."/>
            <person name="Fujita N."/>
            <person name="Takami H."/>
            <person name="Takai K."/>
        </authorList>
    </citation>
    <scope>NUCLEOTIDE SEQUENCE [LARGE SCALE GENOMIC DNA]</scope>
    <source>
        <strain evidence="9">DSM 14783 / JCM 11476 / NBRC 101012 / SSM1</strain>
    </source>
</reference>
<dbReference type="GO" id="GO:0005840">
    <property type="term" value="C:ribosome"/>
    <property type="evidence" value="ECO:0007669"/>
    <property type="project" value="UniProtKB-KW"/>
</dbReference>
<comment type="function">
    <text evidence="6 7">This protein binds to 23S rRNA in the presence of protein L20.</text>
</comment>
<keyword evidence="2 6" id="KW-0699">rRNA-binding</keyword>
<dbReference type="InterPro" id="IPR036164">
    <property type="entry name" value="bL21-like_sf"/>
</dbReference>
<dbReference type="InterPro" id="IPR018258">
    <property type="entry name" value="Ribosomal_bL21_CS"/>
</dbReference>
<dbReference type="KEGG" id="ddf:DEFDS_0265"/>
<dbReference type="HAMAP" id="MF_01363">
    <property type="entry name" value="Ribosomal_bL21"/>
    <property type="match status" value="1"/>
</dbReference>
<dbReference type="RefSeq" id="WP_013007021.1">
    <property type="nucleotide sequence ID" value="NC_013939.1"/>
</dbReference>
<organism evidence="8 9">
    <name type="scientific">Deferribacter desulfuricans (strain DSM 14783 / JCM 11476 / NBRC 101012 / SSM1)</name>
    <dbReference type="NCBI Taxonomy" id="639282"/>
    <lineage>
        <taxon>Bacteria</taxon>
        <taxon>Pseudomonadati</taxon>
        <taxon>Deferribacterota</taxon>
        <taxon>Deferribacteres</taxon>
        <taxon>Deferribacterales</taxon>
        <taxon>Deferribacteraceae</taxon>
        <taxon>Deferribacter</taxon>
    </lineage>
</organism>
<gene>
    <name evidence="6 8" type="primary">rplU</name>
    <name evidence="8" type="ordered locus">DEFDS_0265</name>
</gene>
<proteinExistence type="inferred from homology"/>
<evidence type="ECO:0000313" key="9">
    <source>
        <dbReference type="Proteomes" id="UP000001520"/>
    </source>
</evidence>
<dbReference type="GO" id="GO:1990904">
    <property type="term" value="C:ribonucleoprotein complex"/>
    <property type="evidence" value="ECO:0007669"/>
    <property type="project" value="UniProtKB-KW"/>
</dbReference>
<evidence type="ECO:0000256" key="2">
    <source>
        <dbReference type="ARBA" id="ARBA00022730"/>
    </source>
</evidence>
<dbReference type="AlphaFoldDB" id="D3PB00"/>
<name>D3PB00_DEFDS</name>
<evidence type="ECO:0000313" key="8">
    <source>
        <dbReference type="EMBL" id="BAI79773.1"/>
    </source>
</evidence>